<dbReference type="Proteomes" id="UP000639772">
    <property type="component" value="Chromosome 9"/>
</dbReference>
<protein>
    <submittedName>
        <fullName evidence="1">Uncharacterized protein</fullName>
    </submittedName>
</protein>
<evidence type="ECO:0000313" key="1">
    <source>
        <dbReference type="EMBL" id="KAG0468867.1"/>
    </source>
</evidence>
<dbReference type="EMBL" id="JADCNM010000009">
    <property type="protein sequence ID" value="KAG0468867.1"/>
    <property type="molecule type" value="Genomic_DNA"/>
</dbReference>
<comment type="caution">
    <text evidence="1">The sequence shown here is derived from an EMBL/GenBank/DDBJ whole genome shotgun (WGS) entry which is preliminary data.</text>
</comment>
<proteinExistence type="predicted"/>
<gene>
    <name evidence="1" type="ORF">HPP92_018195</name>
</gene>
<dbReference type="AlphaFoldDB" id="A0A835QJI1"/>
<name>A0A835QJI1_VANPL</name>
<accession>A0A835QJI1</accession>
<evidence type="ECO:0000313" key="2">
    <source>
        <dbReference type="Proteomes" id="UP000639772"/>
    </source>
</evidence>
<sequence length="162" mass="18177">MADFIATMQEQVSQCHGEHRDSIKGSVDGEDFHDIRKKKMFTGPNYMIQDMDAWTVGKMKKGRQLQLFIETTRDNTGQTIPCDSQWTPVVSLQNAGVTWEIGKVLLTNGVRANGTHVGVLMTRNQKVGVIRARTLLRMVKIDGKRQCLILLAMEGIQSKMGN</sequence>
<reference evidence="1 2" key="1">
    <citation type="journal article" date="2020" name="Nat. Food">
        <title>A phased Vanilla planifolia genome enables genetic improvement of flavour and production.</title>
        <authorList>
            <person name="Hasing T."/>
            <person name="Tang H."/>
            <person name="Brym M."/>
            <person name="Khazi F."/>
            <person name="Huang T."/>
            <person name="Chambers A.H."/>
        </authorList>
    </citation>
    <scope>NUCLEOTIDE SEQUENCE [LARGE SCALE GENOMIC DNA]</scope>
    <source>
        <tissue evidence="1">Leaf</tissue>
    </source>
</reference>
<organism evidence="1 2">
    <name type="scientific">Vanilla planifolia</name>
    <name type="common">Vanilla</name>
    <dbReference type="NCBI Taxonomy" id="51239"/>
    <lineage>
        <taxon>Eukaryota</taxon>
        <taxon>Viridiplantae</taxon>
        <taxon>Streptophyta</taxon>
        <taxon>Embryophyta</taxon>
        <taxon>Tracheophyta</taxon>
        <taxon>Spermatophyta</taxon>
        <taxon>Magnoliopsida</taxon>
        <taxon>Liliopsida</taxon>
        <taxon>Asparagales</taxon>
        <taxon>Orchidaceae</taxon>
        <taxon>Vanilloideae</taxon>
        <taxon>Vanilleae</taxon>
        <taxon>Vanilla</taxon>
    </lineage>
</organism>